<protein>
    <submittedName>
        <fullName evidence="1">Uncharacterized protein</fullName>
    </submittedName>
</protein>
<evidence type="ECO:0000313" key="2">
    <source>
        <dbReference type="Proteomes" id="UP001642483"/>
    </source>
</evidence>
<keyword evidence="2" id="KW-1185">Reference proteome</keyword>
<name>A0ABP0EZP7_CLALP</name>
<sequence length="113" mass="12539">MQGFFGICACKRIFALCAYPCDDTCNKKNCYQATLSTNTTIIGRLAPCLRRIVNLLPALCATYSLAFASYVPVVQVWLAIADEQIDVVFAGNINAFAMQCQLCNRDDRGDTRR</sequence>
<accession>A0ABP0EZP7</accession>
<reference evidence="1 2" key="1">
    <citation type="submission" date="2024-02" db="EMBL/GenBank/DDBJ databases">
        <authorList>
            <person name="Daric V."/>
            <person name="Darras S."/>
        </authorList>
    </citation>
    <scope>NUCLEOTIDE SEQUENCE [LARGE SCALE GENOMIC DNA]</scope>
</reference>
<dbReference type="Proteomes" id="UP001642483">
    <property type="component" value="Unassembled WGS sequence"/>
</dbReference>
<evidence type="ECO:0000313" key="1">
    <source>
        <dbReference type="EMBL" id="CAK8671640.1"/>
    </source>
</evidence>
<proteinExistence type="predicted"/>
<organism evidence="1 2">
    <name type="scientific">Clavelina lepadiformis</name>
    <name type="common">Light-bulb sea squirt</name>
    <name type="synonym">Ascidia lepadiformis</name>
    <dbReference type="NCBI Taxonomy" id="159417"/>
    <lineage>
        <taxon>Eukaryota</taxon>
        <taxon>Metazoa</taxon>
        <taxon>Chordata</taxon>
        <taxon>Tunicata</taxon>
        <taxon>Ascidiacea</taxon>
        <taxon>Aplousobranchia</taxon>
        <taxon>Clavelinidae</taxon>
        <taxon>Clavelina</taxon>
    </lineage>
</organism>
<dbReference type="EMBL" id="CAWYQH010000001">
    <property type="protein sequence ID" value="CAK8671640.1"/>
    <property type="molecule type" value="Genomic_DNA"/>
</dbReference>
<comment type="caution">
    <text evidence="1">The sequence shown here is derived from an EMBL/GenBank/DDBJ whole genome shotgun (WGS) entry which is preliminary data.</text>
</comment>
<gene>
    <name evidence="1" type="ORF">CVLEPA_LOCUS688</name>
</gene>